<evidence type="ECO:0000256" key="2">
    <source>
        <dbReference type="ARBA" id="ARBA00022574"/>
    </source>
</evidence>
<dbReference type="GO" id="GO:0005634">
    <property type="term" value="C:nucleus"/>
    <property type="evidence" value="ECO:0007669"/>
    <property type="project" value="TreeGrafter"/>
</dbReference>
<keyword evidence="4" id="KW-0227">DNA damage</keyword>
<dbReference type="EMBL" id="NMUH01009707">
    <property type="protein sequence ID" value="MQM20311.1"/>
    <property type="molecule type" value="Genomic_DNA"/>
</dbReference>
<keyword evidence="5" id="KW-0238">DNA-binding</keyword>
<evidence type="ECO:0000256" key="1">
    <source>
        <dbReference type="ARBA" id="ARBA00005434"/>
    </source>
</evidence>
<proteinExistence type="inferred from homology"/>
<dbReference type="InterPro" id="IPR001680">
    <property type="entry name" value="WD40_rpt"/>
</dbReference>
<dbReference type="OrthoDB" id="273771at2759"/>
<comment type="caution">
    <text evidence="8">The sequence shown here is derived from an EMBL/GenBank/DDBJ whole genome shotgun (WGS) entry which is preliminary data.</text>
</comment>
<keyword evidence="9" id="KW-1185">Reference proteome</keyword>
<dbReference type="PROSITE" id="PS50082">
    <property type="entry name" value="WD_REPEATS_2"/>
    <property type="match status" value="1"/>
</dbReference>
<protein>
    <submittedName>
        <fullName evidence="8">Uncharacterized protein</fullName>
    </submittedName>
</protein>
<feature type="region of interest" description="Disordered" evidence="7">
    <location>
        <begin position="19"/>
        <end position="148"/>
    </location>
</feature>
<organism evidence="8 9">
    <name type="scientific">Colocasia esculenta</name>
    <name type="common">Wild taro</name>
    <name type="synonym">Arum esculentum</name>
    <dbReference type="NCBI Taxonomy" id="4460"/>
    <lineage>
        <taxon>Eukaryota</taxon>
        <taxon>Viridiplantae</taxon>
        <taxon>Streptophyta</taxon>
        <taxon>Embryophyta</taxon>
        <taxon>Tracheophyta</taxon>
        <taxon>Spermatophyta</taxon>
        <taxon>Magnoliopsida</taxon>
        <taxon>Liliopsida</taxon>
        <taxon>Araceae</taxon>
        <taxon>Aroideae</taxon>
        <taxon>Colocasieae</taxon>
        <taxon>Colocasia</taxon>
    </lineage>
</organism>
<dbReference type="PROSITE" id="PS00678">
    <property type="entry name" value="WD_REPEATS_1"/>
    <property type="match status" value="1"/>
</dbReference>
<dbReference type="InterPro" id="IPR050853">
    <property type="entry name" value="WD_repeat_DNA-damage-binding"/>
</dbReference>
<feature type="compositionally biased region" description="Basic and acidic residues" evidence="7">
    <location>
        <begin position="59"/>
        <end position="75"/>
    </location>
</feature>
<evidence type="ECO:0000256" key="6">
    <source>
        <dbReference type="PROSITE-ProRule" id="PRU00221"/>
    </source>
</evidence>
<dbReference type="SUPFAM" id="SSF50978">
    <property type="entry name" value="WD40 repeat-like"/>
    <property type="match status" value="1"/>
</dbReference>
<feature type="repeat" description="WD" evidence="6">
    <location>
        <begin position="254"/>
        <end position="296"/>
    </location>
</feature>
<dbReference type="PANTHER" id="PTHR14773:SF2">
    <property type="entry name" value="(WILD MALAYSIAN BANANA) HYPOTHETICAL PROTEIN"/>
    <property type="match status" value="1"/>
</dbReference>
<evidence type="ECO:0000313" key="9">
    <source>
        <dbReference type="Proteomes" id="UP000652761"/>
    </source>
</evidence>
<dbReference type="InterPro" id="IPR015943">
    <property type="entry name" value="WD40/YVTN_repeat-like_dom_sf"/>
</dbReference>
<dbReference type="InterPro" id="IPR019775">
    <property type="entry name" value="WD40_repeat_CS"/>
</dbReference>
<evidence type="ECO:0000256" key="3">
    <source>
        <dbReference type="ARBA" id="ARBA00022737"/>
    </source>
</evidence>
<evidence type="ECO:0000256" key="4">
    <source>
        <dbReference type="ARBA" id="ARBA00022763"/>
    </source>
</evidence>
<gene>
    <name evidence="8" type="ORF">Taro_053329</name>
</gene>
<dbReference type="GO" id="GO:0003677">
    <property type="term" value="F:DNA binding"/>
    <property type="evidence" value="ECO:0007669"/>
    <property type="project" value="UniProtKB-KW"/>
</dbReference>
<sequence length="366" mass="38740">MAAPPLKLKQSLLDSFLLRERPNHDGVDASADPPTPASPGVSHPSPSGTSVSTADAATEYERARQENIRRNRDFLQKLGIAAGPFGPKTAPPPQPRCGPKRRQLLHSSQESPPSSVLPVRRSTRKRPLPTPSPETAQEDAGGGSLEPLDPTYVDSSVFQYACEVAPEDVSSLASSSWSSPISGFKVTGKTLRDPSLAKIYAADVCRVTDEKVLVAACGHGGFISIFGVDLVEGEEEGGCDGTPERGVEGPLLSWKGSKSWASGVLFAEDNPMLLISSSNDGVVVVWDVSKQSSLASSSWSPPVVAESKGLHSGGIFSMHRRGCSIATASKDSSVGLHMLKMDGQLVAERTISGHHRGMIRGICFGY</sequence>
<evidence type="ECO:0000256" key="7">
    <source>
        <dbReference type="SAM" id="MobiDB-lite"/>
    </source>
</evidence>
<keyword evidence="3" id="KW-0677">Repeat</keyword>
<keyword evidence="2 6" id="KW-0853">WD repeat</keyword>
<evidence type="ECO:0000256" key="5">
    <source>
        <dbReference type="ARBA" id="ARBA00023125"/>
    </source>
</evidence>
<comment type="similarity">
    <text evidence="1">Belongs to the WD repeat DDB2/WDR76 family.</text>
</comment>
<dbReference type="Gene3D" id="2.130.10.10">
    <property type="entry name" value="YVTN repeat-like/Quinoprotein amine dehydrogenase"/>
    <property type="match status" value="1"/>
</dbReference>
<name>A0A843XMB1_COLES</name>
<dbReference type="PANTHER" id="PTHR14773">
    <property type="entry name" value="WD REPEAT-CONTAINING PROTEIN 76"/>
    <property type="match status" value="1"/>
</dbReference>
<reference evidence="8" key="1">
    <citation type="submission" date="2017-07" db="EMBL/GenBank/DDBJ databases">
        <title>Taro Niue Genome Assembly and Annotation.</title>
        <authorList>
            <person name="Atibalentja N."/>
            <person name="Keating K."/>
            <person name="Fields C.J."/>
        </authorList>
    </citation>
    <scope>NUCLEOTIDE SEQUENCE</scope>
    <source>
        <strain evidence="8">Niue_2</strain>
        <tissue evidence="8">Leaf</tissue>
    </source>
</reference>
<dbReference type="GO" id="GO:0006974">
    <property type="term" value="P:DNA damage response"/>
    <property type="evidence" value="ECO:0007669"/>
    <property type="project" value="UniProtKB-KW"/>
</dbReference>
<dbReference type="InterPro" id="IPR036322">
    <property type="entry name" value="WD40_repeat_dom_sf"/>
</dbReference>
<accession>A0A843XMB1</accession>
<dbReference type="GO" id="GO:2000001">
    <property type="term" value="P:regulation of DNA damage checkpoint"/>
    <property type="evidence" value="ECO:0007669"/>
    <property type="project" value="TreeGrafter"/>
</dbReference>
<dbReference type="AlphaFoldDB" id="A0A843XMB1"/>
<feature type="compositionally biased region" description="Low complexity" evidence="7">
    <location>
        <begin position="111"/>
        <end position="120"/>
    </location>
</feature>
<dbReference type="Proteomes" id="UP000652761">
    <property type="component" value="Unassembled WGS sequence"/>
</dbReference>
<evidence type="ECO:0000313" key="8">
    <source>
        <dbReference type="EMBL" id="MQM20311.1"/>
    </source>
</evidence>
<dbReference type="SMART" id="SM00320">
    <property type="entry name" value="WD40"/>
    <property type="match status" value="2"/>
</dbReference>
<feature type="compositionally biased region" description="Polar residues" evidence="7">
    <location>
        <begin position="44"/>
        <end position="55"/>
    </location>
</feature>